<dbReference type="Proteomes" id="UP001174934">
    <property type="component" value="Unassembled WGS sequence"/>
</dbReference>
<dbReference type="AlphaFoldDB" id="A0AA39XBI3"/>
<name>A0AA39XBI3_9PEZI</name>
<evidence type="ECO:0000313" key="3">
    <source>
        <dbReference type="Proteomes" id="UP001174934"/>
    </source>
</evidence>
<sequence>MITILPCSDETIQSCLRGFDIRFLNWNKHDLCVETLRIAGLNNLKELWLSWSGRNSVLYSWSCREHGLPTLNMLETVRIEAKASIESTKQYKENINKFAGRLQKSLQQSLQPGDASKEKDKSTQPGFLEVRDRTIKVVPPEDYPQLNGKGLSHRQFS</sequence>
<protein>
    <submittedName>
        <fullName evidence="2">Uncharacterized protein</fullName>
    </submittedName>
</protein>
<feature type="region of interest" description="Disordered" evidence="1">
    <location>
        <begin position="105"/>
        <end position="157"/>
    </location>
</feature>
<evidence type="ECO:0000313" key="2">
    <source>
        <dbReference type="EMBL" id="KAK0630887.1"/>
    </source>
</evidence>
<evidence type="ECO:0000256" key="1">
    <source>
        <dbReference type="SAM" id="MobiDB-lite"/>
    </source>
</evidence>
<accession>A0AA39XBI3</accession>
<organism evidence="2 3">
    <name type="scientific">Bombardia bombarda</name>
    <dbReference type="NCBI Taxonomy" id="252184"/>
    <lineage>
        <taxon>Eukaryota</taxon>
        <taxon>Fungi</taxon>
        <taxon>Dikarya</taxon>
        <taxon>Ascomycota</taxon>
        <taxon>Pezizomycotina</taxon>
        <taxon>Sordariomycetes</taxon>
        <taxon>Sordariomycetidae</taxon>
        <taxon>Sordariales</taxon>
        <taxon>Lasiosphaeriaceae</taxon>
        <taxon>Bombardia</taxon>
    </lineage>
</organism>
<keyword evidence="3" id="KW-1185">Reference proteome</keyword>
<comment type="caution">
    <text evidence="2">The sequence shown here is derived from an EMBL/GenBank/DDBJ whole genome shotgun (WGS) entry which is preliminary data.</text>
</comment>
<reference evidence="2" key="1">
    <citation type="submission" date="2023-06" db="EMBL/GenBank/DDBJ databases">
        <title>Genome-scale phylogeny and comparative genomics of the fungal order Sordariales.</title>
        <authorList>
            <consortium name="Lawrence Berkeley National Laboratory"/>
            <person name="Hensen N."/>
            <person name="Bonometti L."/>
            <person name="Westerberg I."/>
            <person name="Brannstrom I.O."/>
            <person name="Guillou S."/>
            <person name="Cros-Aarteil S."/>
            <person name="Calhoun S."/>
            <person name="Haridas S."/>
            <person name="Kuo A."/>
            <person name="Mondo S."/>
            <person name="Pangilinan J."/>
            <person name="Riley R."/>
            <person name="LaButti K."/>
            <person name="Andreopoulos B."/>
            <person name="Lipzen A."/>
            <person name="Chen C."/>
            <person name="Yanf M."/>
            <person name="Daum C."/>
            <person name="Ng V."/>
            <person name="Clum A."/>
            <person name="Steindorff A."/>
            <person name="Ohm R."/>
            <person name="Martin F."/>
            <person name="Silar P."/>
            <person name="Natvig D."/>
            <person name="Lalanne C."/>
            <person name="Gautier V."/>
            <person name="Ament-velasquez S.L."/>
            <person name="Kruys A."/>
            <person name="Hutchinson M.I."/>
            <person name="Powell A.J."/>
            <person name="Barry K."/>
            <person name="Miller A.N."/>
            <person name="Grigoriev I.V."/>
            <person name="Debuchy R."/>
            <person name="Gladieux P."/>
            <person name="Thoren M.H."/>
            <person name="Johannesson H."/>
        </authorList>
    </citation>
    <scope>NUCLEOTIDE SEQUENCE</scope>
    <source>
        <strain evidence="2">SMH3391-2</strain>
    </source>
</reference>
<dbReference type="EMBL" id="JAULSR010000002">
    <property type="protein sequence ID" value="KAK0630887.1"/>
    <property type="molecule type" value="Genomic_DNA"/>
</dbReference>
<proteinExistence type="predicted"/>
<gene>
    <name evidence="2" type="ORF">B0T17DRAFT_234363</name>
</gene>